<protein>
    <recommendedName>
        <fullName evidence="1">DUF6429 domain-containing protein</fullName>
    </recommendedName>
</protein>
<dbReference type="Pfam" id="PF20008">
    <property type="entry name" value="DUF6429"/>
    <property type="match status" value="1"/>
</dbReference>
<gene>
    <name evidence="2" type="ORF">WQE_43174</name>
</gene>
<proteinExistence type="predicted"/>
<sequence length="99" mass="11223">MKFWRASNGFAPVVCIGVNAMDVDTAAVDDAVLALLYLTLHDHNRVRKNFDWDVMNRLYDRGMIDNPVNKAKSVVLTDEGLCESERLLKQHIVRFSSKG</sequence>
<evidence type="ECO:0000313" key="2">
    <source>
        <dbReference type="EMBL" id="EIM94688.1"/>
    </source>
</evidence>
<dbReference type="InterPro" id="IPR045489">
    <property type="entry name" value="DUF6429"/>
</dbReference>
<evidence type="ECO:0000313" key="3">
    <source>
        <dbReference type="Proteomes" id="UP000004980"/>
    </source>
</evidence>
<comment type="caution">
    <text evidence="2">The sequence shown here is derived from an EMBL/GenBank/DDBJ whole genome shotgun (WGS) entry which is preliminary data.</text>
</comment>
<keyword evidence="3" id="KW-1185">Reference proteome</keyword>
<reference evidence="2 3" key="1">
    <citation type="journal article" date="2012" name="J. Bacteriol.">
        <title>Draft Genome Sequence of the Soil Bacterium Burkholderia terrae Strain BS001, Which Interacts with Fungal Surface Structures.</title>
        <authorList>
            <person name="Nazir R."/>
            <person name="Hansen M.A."/>
            <person name="Sorensen S."/>
            <person name="van Elsas J.D."/>
        </authorList>
    </citation>
    <scope>NUCLEOTIDE SEQUENCE [LARGE SCALE GENOMIC DNA]</scope>
    <source>
        <strain evidence="2 3">BS001</strain>
    </source>
</reference>
<name>A0ABP2PAN2_9BURK</name>
<accession>A0ABP2PAN2</accession>
<dbReference type="Proteomes" id="UP000004980">
    <property type="component" value="Unassembled WGS sequence"/>
</dbReference>
<organism evidence="2 3">
    <name type="scientific">Paraburkholderia hospita</name>
    <dbReference type="NCBI Taxonomy" id="169430"/>
    <lineage>
        <taxon>Bacteria</taxon>
        <taxon>Pseudomonadati</taxon>
        <taxon>Pseudomonadota</taxon>
        <taxon>Betaproteobacteria</taxon>
        <taxon>Burkholderiales</taxon>
        <taxon>Burkholderiaceae</taxon>
        <taxon>Paraburkholderia</taxon>
    </lineage>
</organism>
<evidence type="ECO:0000259" key="1">
    <source>
        <dbReference type="Pfam" id="PF20008"/>
    </source>
</evidence>
<dbReference type="EMBL" id="AKAU01000265">
    <property type="protein sequence ID" value="EIM94688.1"/>
    <property type="molecule type" value="Genomic_DNA"/>
</dbReference>
<feature type="domain" description="DUF6429" evidence="1">
    <location>
        <begin position="24"/>
        <end position="92"/>
    </location>
</feature>